<comment type="subcellular location">
    <subcellularLocation>
        <location evidence="6">Secreted</location>
        <location evidence="6">Cell wall</location>
    </subcellularLocation>
    <subcellularLocation>
        <location evidence="6">Membrane</location>
        <topology evidence="6">Peripheral membrane protein</topology>
    </subcellularLocation>
</comment>
<dbReference type="PRINTS" id="PR01226">
    <property type="entry name" value="EXPANSIN"/>
</dbReference>
<gene>
    <name evidence="9" type="ORF">AXG93_3242s1400</name>
</gene>
<evidence type="ECO:0000259" key="7">
    <source>
        <dbReference type="PROSITE" id="PS50842"/>
    </source>
</evidence>
<proteinExistence type="inferred from homology"/>
<keyword evidence="3 6" id="KW-0964">Secreted</keyword>
<name>A0A176WGZ2_MARPO</name>
<feature type="domain" description="Expansin-like CBD" evidence="8">
    <location>
        <begin position="268"/>
        <end position="347"/>
    </location>
</feature>
<comment type="function">
    <text evidence="6">Causes loosening and extension of plant cell walls by disrupting non-covalent bonding between cellulose microfibrils and matrix glucans. No enzymatic activity has been found.</text>
</comment>
<dbReference type="Pfam" id="PF03330">
    <property type="entry name" value="DPBB_1"/>
    <property type="match status" value="1"/>
</dbReference>
<keyword evidence="10" id="KW-1185">Reference proteome</keyword>
<comment type="caution">
    <text evidence="9">The sequence shown here is derived from an EMBL/GenBank/DDBJ whole genome shotgun (WGS) entry which is preliminary data.</text>
</comment>
<dbReference type="Gene3D" id="2.40.40.10">
    <property type="entry name" value="RlpA-like domain"/>
    <property type="match status" value="1"/>
</dbReference>
<reference evidence="9" key="1">
    <citation type="submission" date="2016-03" db="EMBL/GenBank/DDBJ databases">
        <title>Mechanisms controlling the formation of the plant cell surface in tip-growing cells are functionally conserved among land plants.</title>
        <authorList>
            <person name="Honkanen S."/>
            <person name="Jones V.A."/>
            <person name="Morieri G."/>
            <person name="Champion C."/>
            <person name="Hetherington A.J."/>
            <person name="Kelly S."/>
            <person name="Saint-Marcoux D."/>
            <person name="Proust H."/>
            <person name="Prescott H."/>
            <person name="Dolan L."/>
        </authorList>
    </citation>
    <scope>NUCLEOTIDE SEQUENCE [LARGE SCALE GENOMIC DNA]</scope>
    <source>
        <tissue evidence="9">Whole gametophyte</tissue>
    </source>
</reference>
<organism evidence="9 10">
    <name type="scientific">Marchantia polymorpha subsp. ruderalis</name>
    <dbReference type="NCBI Taxonomy" id="1480154"/>
    <lineage>
        <taxon>Eukaryota</taxon>
        <taxon>Viridiplantae</taxon>
        <taxon>Streptophyta</taxon>
        <taxon>Embryophyta</taxon>
        <taxon>Marchantiophyta</taxon>
        <taxon>Marchantiopsida</taxon>
        <taxon>Marchantiidae</taxon>
        <taxon>Marchantiales</taxon>
        <taxon>Marchantiaceae</taxon>
        <taxon>Marchantia</taxon>
    </lineage>
</organism>
<dbReference type="InterPro" id="IPR007117">
    <property type="entry name" value="Expansin_CBD"/>
</dbReference>
<dbReference type="InterPro" id="IPR007112">
    <property type="entry name" value="Expansin/allergen_DPBB_dom"/>
</dbReference>
<evidence type="ECO:0000256" key="2">
    <source>
        <dbReference type="ARBA" id="ARBA00022512"/>
    </source>
</evidence>
<dbReference type="PANTHER" id="PTHR31867">
    <property type="entry name" value="EXPANSIN-A15"/>
    <property type="match status" value="1"/>
</dbReference>
<dbReference type="AlphaFoldDB" id="A0A176WGZ2"/>
<dbReference type="InterPro" id="IPR007118">
    <property type="entry name" value="Expan_Lol_pI"/>
</dbReference>
<sequence>MQERTTSNGKCSEMEMKRTLKYNGRGAAPKRFAGAGAGGCPGPPARPIPQGLTAVQVLDPASTPIPSTPSISAHSYKLSLHCPFNSARSREEMAASMHAGRSVQLLVGSVLLLCLKVATVNAAQAWAVTDWADAHATFYGGSDASGTMGGACGYGNLYSLGYGTSSTALSNALFNNGLSCGACFLIQCKLEGSKYCYPGQSITVTATNACPPGSEGGWCDPPRSHFDLSFPMFQKLAQPVGGVIPVRYKRVSCTKQGGVRFTLHGNPYFNYILVHNVAGAGDVSALAIKGEKTGWYYMSQNWGQYWSASAKLTGQALSFKVTLGNGKSLEFYNVADKNWGFGQTYESDYNF</sequence>
<comment type="similarity">
    <text evidence="1 6">Belongs to the expansin family. Expansin A subfamily.</text>
</comment>
<dbReference type="InterPro" id="IPR036749">
    <property type="entry name" value="Expansin_CBD_sf"/>
</dbReference>
<dbReference type="Proteomes" id="UP000077202">
    <property type="component" value="Unassembled WGS sequence"/>
</dbReference>
<evidence type="ECO:0000313" key="10">
    <source>
        <dbReference type="Proteomes" id="UP000077202"/>
    </source>
</evidence>
<dbReference type="PROSITE" id="PS50842">
    <property type="entry name" value="EXPANSIN_EG45"/>
    <property type="match status" value="1"/>
</dbReference>
<dbReference type="CDD" id="cd22274">
    <property type="entry name" value="DPBB_EXPA_N"/>
    <property type="match status" value="1"/>
</dbReference>
<keyword evidence="2 6" id="KW-0134">Cell wall</keyword>
<dbReference type="SMART" id="SM00837">
    <property type="entry name" value="DPBB_1"/>
    <property type="match status" value="1"/>
</dbReference>
<keyword evidence="4" id="KW-0732">Signal</keyword>
<feature type="domain" description="Expansin-like EG45" evidence="7">
    <location>
        <begin position="149"/>
        <end position="258"/>
    </location>
</feature>
<evidence type="ECO:0000256" key="1">
    <source>
        <dbReference type="ARBA" id="ARBA00005392"/>
    </source>
</evidence>
<dbReference type="InterPro" id="IPR036908">
    <property type="entry name" value="RlpA-like_sf"/>
</dbReference>
<evidence type="ECO:0000256" key="4">
    <source>
        <dbReference type="ARBA" id="ARBA00022729"/>
    </source>
</evidence>
<dbReference type="EMBL" id="LVLJ01000808">
    <property type="protein sequence ID" value="OAE32518.1"/>
    <property type="molecule type" value="Genomic_DNA"/>
</dbReference>
<evidence type="ECO:0000256" key="5">
    <source>
        <dbReference type="ARBA" id="ARBA00023136"/>
    </source>
</evidence>
<dbReference type="GO" id="GO:0016020">
    <property type="term" value="C:membrane"/>
    <property type="evidence" value="ECO:0007669"/>
    <property type="project" value="UniProtKB-SubCell"/>
</dbReference>
<keyword evidence="5" id="KW-0472">Membrane</keyword>
<dbReference type="GO" id="GO:0005576">
    <property type="term" value="C:extracellular region"/>
    <property type="evidence" value="ECO:0007669"/>
    <property type="project" value="InterPro"/>
</dbReference>
<evidence type="ECO:0000256" key="6">
    <source>
        <dbReference type="RuleBase" id="RU365023"/>
    </source>
</evidence>
<evidence type="ECO:0000259" key="8">
    <source>
        <dbReference type="PROSITE" id="PS50843"/>
    </source>
</evidence>
<dbReference type="Gene3D" id="2.60.40.760">
    <property type="entry name" value="Expansin, cellulose-binding-like domain"/>
    <property type="match status" value="1"/>
</dbReference>
<dbReference type="InterPro" id="IPR002963">
    <property type="entry name" value="Expansin"/>
</dbReference>
<accession>A0A176WGZ2</accession>
<dbReference type="Pfam" id="PF01357">
    <property type="entry name" value="Expansin_C"/>
    <property type="match status" value="1"/>
</dbReference>
<dbReference type="SUPFAM" id="SSF49590">
    <property type="entry name" value="PHL pollen allergen"/>
    <property type="match status" value="1"/>
</dbReference>
<keyword evidence="6" id="KW-0961">Cell wall biogenesis/degradation</keyword>
<dbReference type="GO" id="GO:0009664">
    <property type="term" value="P:plant-type cell wall organization"/>
    <property type="evidence" value="ECO:0007669"/>
    <property type="project" value="InterPro"/>
</dbReference>
<dbReference type="SUPFAM" id="SSF50685">
    <property type="entry name" value="Barwin-like endoglucanases"/>
    <property type="match status" value="1"/>
</dbReference>
<dbReference type="InterPro" id="IPR009009">
    <property type="entry name" value="RlpA-like_DPBB"/>
</dbReference>
<dbReference type="PROSITE" id="PS50843">
    <property type="entry name" value="EXPANSIN_CBD"/>
    <property type="match status" value="1"/>
</dbReference>
<evidence type="ECO:0000256" key="3">
    <source>
        <dbReference type="ARBA" id="ARBA00022525"/>
    </source>
</evidence>
<protein>
    <recommendedName>
        <fullName evidence="6">Expansin</fullName>
    </recommendedName>
</protein>
<dbReference type="PRINTS" id="PR01225">
    <property type="entry name" value="EXPANSNFAMLY"/>
</dbReference>
<evidence type="ECO:0000313" key="9">
    <source>
        <dbReference type="EMBL" id="OAE32518.1"/>
    </source>
</evidence>